<accession>A0ABQ4XFS5</accession>
<protein>
    <submittedName>
        <fullName evidence="1">Uncharacterized protein</fullName>
    </submittedName>
</protein>
<reference evidence="1" key="1">
    <citation type="journal article" date="2022" name="Int. J. Mol. Sci.">
        <title>Draft Genome of Tanacetum Coccineum: Genomic Comparison of Closely Related Tanacetum-Family Plants.</title>
        <authorList>
            <person name="Yamashiro T."/>
            <person name="Shiraishi A."/>
            <person name="Nakayama K."/>
            <person name="Satake H."/>
        </authorList>
    </citation>
    <scope>NUCLEOTIDE SEQUENCE</scope>
</reference>
<comment type="caution">
    <text evidence="1">The sequence shown here is derived from an EMBL/GenBank/DDBJ whole genome shotgun (WGS) entry which is preliminary data.</text>
</comment>
<name>A0ABQ4XFS5_9ASTR</name>
<keyword evidence="2" id="KW-1185">Reference proteome</keyword>
<dbReference type="Proteomes" id="UP001151760">
    <property type="component" value="Unassembled WGS sequence"/>
</dbReference>
<dbReference type="EMBL" id="BQNB010009480">
    <property type="protein sequence ID" value="GJS64127.1"/>
    <property type="molecule type" value="Genomic_DNA"/>
</dbReference>
<organism evidence="1 2">
    <name type="scientific">Tanacetum coccineum</name>
    <dbReference type="NCBI Taxonomy" id="301880"/>
    <lineage>
        <taxon>Eukaryota</taxon>
        <taxon>Viridiplantae</taxon>
        <taxon>Streptophyta</taxon>
        <taxon>Embryophyta</taxon>
        <taxon>Tracheophyta</taxon>
        <taxon>Spermatophyta</taxon>
        <taxon>Magnoliopsida</taxon>
        <taxon>eudicotyledons</taxon>
        <taxon>Gunneridae</taxon>
        <taxon>Pentapetalae</taxon>
        <taxon>asterids</taxon>
        <taxon>campanulids</taxon>
        <taxon>Asterales</taxon>
        <taxon>Asteraceae</taxon>
        <taxon>Asteroideae</taxon>
        <taxon>Anthemideae</taxon>
        <taxon>Anthemidinae</taxon>
        <taxon>Tanacetum</taxon>
    </lineage>
</organism>
<reference evidence="1" key="2">
    <citation type="submission" date="2022-01" db="EMBL/GenBank/DDBJ databases">
        <authorList>
            <person name="Yamashiro T."/>
            <person name="Shiraishi A."/>
            <person name="Satake H."/>
            <person name="Nakayama K."/>
        </authorList>
    </citation>
    <scope>NUCLEOTIDE SEQUENCE</scope>
</reference>
<proteinExistence type="predicted"/>
<sequence length="190" mass="21428">MRILNNEFDLHIPHINSGPRLEFILLLDYRKAQVCMPIGLPFCKELKLSNVPRELSILRFRIELTPFYEIGSIPICCSGRDKMVLIRVLELLVPLLELNLFEILLGELEEGRVASSGWPFVFAVPGQMTHLVASLTLNSARSCVMQVAFLNTREGFHYAYGLSVGARSTTPDSFLPYYSDVVCNHWVAVG</sequence>
<evidence type="ECO:0000313" key="2">
    <source>
        <dbReference type="Proteomes" id="UP001151760"/>
    </source>
</evidence>
<gene>
    <name evidence="1" type="ORF">Tco_0678691</name>
</gene>
<evidence type="ECO:0000313" key="1">
    <source>
        <dbReference type="EMBL" id="GJS64127.1"/>
    </source>
</evidence>